<organism evidence="2 3">
    <name type="scientific">Sparassis crispa</name>
    <dbReference type="NCBI Taxonomy" id="139825"/>
    <lineage>
        <taxon>Eukaryota</taxon>
        <taxon>Fungi</taxon>
        <taxon>Dikarya</taxon>
        <taxon>Basidiomycota</taxon>
        <taxon>Agaricomycotina</taxon>
        <taxon>Agaricomycetes</taxon>
        <taxon>Polyporales</taxon>
        <taxon>Sparassidaceae</taxon>
        <taxon>Sparassis</taxon>
    </lineage>
</organism>
<feature type="region of interest" description="Disordered" evidence="1">
    <location>
        <begin position="129"/>
        <end position="158"/>
    </location>
</feature>
<proteinExistence type="predicted"/>
<name>A0A401GC09_9APHY</name>
<protein>
    <submittedName>
        <fullName evidence="2">Uncharacterized protein</fullName>
    </submittedName>
</protein>
<evidence type="ECO:0000256" key="1">
    <source>
        <dbReference type="SAM" id="MobiDB-lite"/>
    </source>
</evidence>
<accession>A0A401GC09</accession>
<dbReference type="STRING" id="139825.A0A401GC09"/>
<dbReference type="AlphaFoldDB" id="A0A401GC09"/>
<evidence type="ECO:0000313" key="3">
    <source>
        <dbReference type="Proteomes" id="UP000287166"/>
    </source>
</evidence>
<dbReference type="InParanoid" id="A0A401GC09"/>
<gene>
    <name evidence="2" type="ORF">SCP_0208920</name>
</gene>
<reference evidence="2 3" key="1">
    <citation type="journal article" date="2018" name="Sci. Rep.">
        <title>Genome sequence of the cauliflower mushroom Sparassis crispa (Hanabiratake) and its association with beneficial usage.</title>
        <authorList>
            <person name="Kiyama R."/>
            <person name="Furutani Y."/>
            <person name="Kawaguchi K."/>
            <person name="Nakanishi T."/>
        </authorList>
    </citation>
    <scope>NUCLEOTIDE SEQUENCE [LARGE SCALE GENOMIC DNA]</scope>
</reference>
<dbReference type="EMBL" id="BFAD01000002">
    <property type="protein sequence ID" value="GBE79692.1"/>
    <property type="molecule type" value="Genomic_DNA"/>
</dbReference>
<dbReference type="GeneID" id="38776609"/>
<evidence type="ECO:0000313" key="2">
    <source>
        <dbReference type="EMBL" id="GBE79692.1"/>
    </source>
</evidence>
<sequence length="158" mass="18065">MEGKIGSVSVLPYRLPSLTPVAGCYHFVTLDDIKGTANTFHNCANHACQVTKTKAVTQERVQMAEKVSELTHQGPEDLVLNLAQLTNALILQVFQPHERYPALARSELIEHAVANRTRLNAEVEQRKAEALQRKEDNQRKREEKKRKRHECHDYSLRI</sequence>
<keyword evidence="3" id="KW-1185">Reference proteome</keyword>
<dbReference type="OrthoDB" id="2246127at2759"/>
<comment type="caution">
    <text evidence="2">The sequence shown here is derived from an EMBL/GenBank/DDBJ whole genome shotgun (WGS) entry which is preliminary data.</text>
</comment>
<feature type="compositionally biased region" description="Basic and acidic residues" evidence="1">
    <location>
        <begin position="129"/>
        <end position="141"/>
    </location>
</feature>
<dbReference type="RefSeq" id="XP_027610605.1">
    <property type="nucleotide sequence ID" value="XM_027754804.1"/>
</dbReference>
<dbReference type="Proteomes" id="UP000287166">
    <property type="component" value="Unassembled WGS sequence"/>
</dbReference>